<keyword evidence="3 4" id="KW-0732">Signal</keyword>
<protein>
    <submittedName>
        <fullName evidence="5">Molybdate ABC transporter substrate-binding protein</fullName>
    </submittedName>
</protein>
<dbReference type="NCBIfam" id="TIGR01256">
    <property type="entry name" value="modA"/>
    <property type="match status" value="1"/>
</dbReference>
<evidence type="ECO:0000313" key="5">
    <source>
        <dbReference type="EMBL" id="NVO28145.1"/>
    </source>
</evidence>
<proteinExistence type="inferred from homology"/>
<organism evidence="5 6">
    <name type="scientific">Donghicola mangrovi</name>
    <dbReference type="NCBI Taxonomy" id="2729614"/>
    <lineage>
        <taxon>Bacteria</taxon>
        <taxon>Pseudomonadati</taxon>
        <taxon>Pseudomonadota</taxon>
        <taxon>Alphaproteobacteria</taxon>
        <taxon>Rhodobacterales</taxon>
        <taxon>Roseobacteraceae</taxon>
        <taxon>Donghicola</taxon>
    </lineage>
</organism>
<evidence type="ECO:0000256" key="4">
    <source>
        <dbReference type="SAM" id="SignalP"/>
    </source>
</evidence>
<accession>A0ABX2PG27</accession>
<dbReference type="SUPFAM" id="SSF53850">
    <property type="entry name" value="Periplasmic binding protein-like II"/>
    <property type="match status" value="1"/>
</dbReference>
<dbReference type="Proteomes" id="UP000523601">
    <property type="component" value="Unassembled WGS sequence"/>
</dbReference>
<evidence type="ECO:0000313" key="6">
    <source>
        <dbReference type="Proteomes" id="UP000523601"/>
    </source>
</evidence>
<dbReference type="PANTHER" id="PTHR30632:SF0">
    <property type="entry name" value="SULFATE-BINDING PROTEIN"/>
    <property type="match status" value="1"/>
</dbReference>
<feature type="signal peptide" evidence="4">
    <location>
        <begin position="1"/>
        <end position="23"/>
    </location>
</feature>
<name>A0ABX2PG27_9RHOB</name>
<dbReference type="Pfam" id="PF13531">
    <property type="entry name" value="SBP_bac_11"/>
    <property type="match status" value="1"/>
</dbReference>
<sequence>MMRGVMLRAAVAICSLLTAPAVAEPTLLAAASTSGAVDAAISQSGIAAVTSYGASGGLARQIEQGAPADLFISANPKWMTYLIDAGLVQEDAVLELMSNALVLIGPKGAASIEPDDLPTALDGENFVMADPESAPVGAYGKASLQALGVWDGIQDGFVPVRNTLATLTAVSTGEAAYGLVYSSDTALDEGVSIVARLPKDSHPPIQYLIAPVSQGEDAVGAMALTAYLMSPEGQDVLAGYGFVTGPEGM</sequence>
<keyword evidence="2" id="KW-0479">Metal-binding</keyword>
<dbReference type="PANTHER" id="PTHR30632">
    <property type="entry name" value="MOLYBDATE-BINDING PERIPLASMIC PROTEIN"/>
    <property type="match status" value="1"/>
</dbReference>
<comment type="similarity">
    <text evidence="1">Belongs to the bacterial solute-binding protein ModA family.</text>
</comment>
<dbReference type="Gene3D" id="3.40.190.10">
    <property type="entry name" value="Periplasmic binding protein-like II"/>
    <property type="match status" value="2"/>
</dbReference>
<dbReference type="InterPro" id="IPR050682">
    <property type="entry name" value="ModA/WtpA"/>
</dbReference>
<keyword evidence="6" id="KW-1185">Reference proteome</keyword>
<evidence type="ECO:0000256" key="2">
    <source>
        <dbReference type="ARBA" id="ARBA00022723"/>
    </source>
</evidence>
<evidence type="ECO:0000256" key="1">
    <source>
        <dbReference type="ARBA" id="ARBA00009175"/>
    </source>
</evidence>
<dbReference type="InterPro" id="IPR005950">
    <property type="entry name" value="ModA"/>
</dbReference>
<dbReference type="RefSeq" id="WP_176854749.1">
    <property type="nucleotide sequence ID" value="NZ_JABCJD010000005.1"/>
</dbReference>
<gene>
    <name evidence="5" type="primary">modA</name>
    <name evidence="5" type="ORF">HJ526_11980</name>
</gene>
<evidence type="ECO:0000256" key="3">
    <source>
        <dbReference type="ARBA" id="ARBA00022729"/>
    </source>
</evidence>
<comment type="caution">
    <text evidence="5">The sequence shown here is derived from an EMBL/GenBank/DDBJ whole genome shotgun (WGS) entry which is preliminary data.</text>
</comment>
<dbReference type="EMBL" id="JABCJD010000005">
    <property type="protein sequence ID" value="NVO28145.1"/>
    <property type="molecule type" value="Genomic_DNA"/>
</dbReference>
<reference evidence="5 6" key="1">
    <citation type="submission" date="2020-04" db="EMBL/GenBank/DDBJ databases">
        <title>Donghicola sp., a member of the Rhodobacteraceae family isolated from mangrove forest in Thailand.</title>
        <authorList>
            <person name="Charoenyingcharoen P."/>
            <person name="Yukphan P."/>
        </authorList>
    </citation>
    <scope>NUCLEOTIDE SEQUENCE [LARGE SCALE GENOMIC DNA]</scope>
    <source>
        <strain evidence="5 6">C2-DW-16</strain>
    </source>
</reference>
<feature type="chain" id="PRO_5046639908" evidence="4">
    <location>
        <begin position="24"/>
        <end position="249"/>
    </location>
</feature>